<dbReference type="InterPro" id="IPR008554">
    <property type="entry name" value="Glutaredoxin-like"/>
</dbReference>
<keyword evidence="2" id="KW-1185">Reference proteome</keyword>
<dbReference type="RefSeq" id="WP_078320124.1">
    <property type="nucleotide sequence ID" value="NZ_FXTS01000006.1"/>
</dbReference>
<dbReference type="Gene3D" id="3.40.30.10">
    <property type="entry name" value="Glutaredoxin"/>
    <property type="match status" value="1"/>
</dbReference>
<dbReference type="InterPro" id="IPR036249">
    <property type="entry name" value="Thioredoxin-like_sf"/>
</dbReference>
<dbReference type="Pfam" id="PF05768">
    <property type="entry name" value="Glrx-like"/>
    <property type="match status" value="1"/>
</dbReference>
<dbReference type="AlphaFoldDB" id="A0A1T1HAA9"/>
<dbReference type="STRING" id="966.BTA35_0212350"/>
<organism evidence="1 2">
    <name type="scientific">Oceanospirillum linum</name>
    <dbReference type="NCBI Taxonomy" id="966"/>
    <lineage>
        <taxon>Bacteria</taxon>
        <taxon>Pseudomonadati</taxon>
        <taxon>Pseudomonadota</taxon>
        <taxon>Gammaproteobacteria</taxon>
        <taxon>Oceanospirillales</taxon>
        <taxon>Oceanospirillaceae</taxon>
        <taxon>Oceanospirillum</taxon>
    </lineage>
</organism>
<reference evidence="1" key="1">
    <citation type="submission" date="2017-02" db="EMBL/GenBank/DDBJ databases">
        <title>Draft Genome Sequence of the Salt Water Bacterium Oceanospirillum linum ATCC 11336.</title>
        <authorList>
            <person name="Trachtenberg A.M."/>
            <person name="Carney J.G."/>
            <person name="Linnane J.D."/>
            <person name="Rheaume B.A."/>
            <person name="Pitts N.L."/>
            <person name="Mykles D.L."/>
            <person name="Maclea K.S."/>
        </authorList>
    </citation>
    <scope>NUCLEOTIDE SEQUENCE [LARGE SCALE GENOMIC DNA]</scope>
    <source>
        <strain evidence="1">ATCC 11336</strain>
    </source>
</reference>
<proteinExistence type="predicted"/>
<accession>A0A1T1HAA9</accession>
<dbReference type="SUPFAM" id="SSF52833">
    <property type="entry name" value="Thioredoxin-like"/>
    <property type="match status" value="1"/>
</dbReference>
<gene>
    <name evidence="1" type="ORF">BTA35_0212350</name>
</gene>
<evidence type="ECO:0000313" key="1">
    <source>
        <dbReference type="EMBL" id="OOV86670.1"/>
    </source>
</evidence>
<sequence>MSKVLYLYTTLGCHLCEQAQAIVHPLVAEKGMVLELVEISEQEALVAQYGIRIPVIRLADQEEELGWPFDAEAASRYLSLG</sequence>
<evidence type="ECO:0000313" key="2">
    <source>
        <dbReference type="Proteomes" id="UP000190064"/>
    </source>
</evidence>
<dbReference type="EMBL" id="MTSD02000005">
    <property type="protein sequence ID" value="OOV86670.1"/>
    <property type="molecule type" value="Genomic_DNA"/>
</dbReference>
<protein>
    <submittedName>
        <fullName evidence="1">Glutaredoxin</fullName>
    </submittedName>
</protein>
<dbReference type="Proteomes" id="UP000190064">
    <property type="component" value="Unassembled WGS sequence"/>
</dbReference>
<comment type="caution">
    <text evidence="1">The sequence shown here is derived from an EMBL/GenBank/DDBJ whole genome shotgun (WGS) entry which is preliminary data.</text>
</comment>
<name>A0A1T1HAA9_OCELI</name>